<dbReference type="InterPro" id="IPR003313">
    <property type="entry name" value="AraC-bd"/>
</dbReference>
<dbReference type="Gene3D" id="1.10.10.60">
    <property type="entry name" value="Homeodomain-like"/>
    <property type="match status" value="2"/>
</dbReference>
<keyword evidence="1" id="KW-0805">Transcription regulation</keyword>
<dbReference type="GO" id="GO:0003700">
    <property type="term" value="F:DNA-binding transcription factor activity"/>
    <property type="evidence" value="ECO:0007669"/>
    <property type="project" value="InterPro"/>
</dbReference>
<comment type="caution">
    <text evidence="5">The sequence shown here is derived from an EMBL/GenBank/DDBJ whole genome shotgun (WGS) entry which is preliminary data.</text>
</comment>
<evidence type="ECO:0000256" key="1">
    <source>
        <dbReference type="ARBA" id="ARBA00023015"/>
    </source>
</evidence>
<evidence type="ECO:0000313" key="6">
    <source>
        <dbReference type="Proteomes" id="UP000273252"/>
    </source>
</evidence>
<dbReference type="GO" id="GO:0043565">
    <property type="term" value="F:sequence-specific DNA binding"/>
    <property type="evidence" value="ECO:0007669"/>
    <property type="project" value="InterPro"/>
</dbReference>
<dbReference type="Pfam" id="PF02311">
    <property type="entry name" value="AraC_binding"/>
    <property type="match status" value="1"/>
</dbReference>
<dbReference type="OrthoDB" id="345413at2"/>
<evidence type="ECO:0000259" key="4">
    <source>
        <dbReference type="PROSITE" id="PS01124"/>
    </source>
</evidence>
<dbReference type="InterPro" id="IPR018062">
    <property type="entry name" value="HTH_AraC-typ_CS"/>
</dbReference>
<dbReference type="SUPFAM" id="SSF51182">
    <property type="entry name" value="RmlC-like cupins"/>
    <property type="match status" value="1"/>
</dbReference>
<feature type="domain" description="HTH araC/xylS-type" evidence="4">
    <location>
        <begin position="209"/>
        <end position="311"/>
    </location>
</feature>
<evidence type="ECO:0000256" key="3">
    <source>
        <dbReference type="ARBA" id="ARBA00023163"/>
    </source>
</evidence>
<dbReference type="SUPFAM" id="SSF46689">
    <property type="entry name" value="Homeodomain-like"/>
    <property type="match status" value="2"/>
</dbReference>
<dbReference type="PROSITE" id="PS01124">
    <property type="entry name" value="HTH_ARAC_FAMILY_2"/>
    <property type="match status" value="1"/>
</dbReference>
<dbReference type="PANTHER" id="PTHR43280:SF2">
    <property type="entry name" value="HTH-TYPE TRANSCRIPTIONAL REGULATOR EXSA"/>
    <property type="match status" value="1"/>
</dbReference>
<protein>
    <submittedName>
        <fullName evidence="5">AraC family transcriptional regulator</fullName>
    </submittedName>
</protein>
<evidence type="ECO:0000313" key="5">
    <source>
        <dbReference type="EMBL" id="RJX71950.1"/>
    </source>
</evidence>
<proteinExistence type="predicted"/>
<dbReference type="InterPro" id="IPR011051">
    <property type="entry name" value="RmlC_Cupin_sf"/>
</dbReference>
<dbReference type="EMBL" id="QVMU01000006">
    <property type="protein sequence ID" value="RJX71950.1"/>
    <property type="molecule type" value="Genomic_DNA"/>
</dbReference>
<organism evidence="5 6">
    <name type="scientific">Vibrio sinensis</name>
    <dbReference type="NCBI Taxonomy" id="2302434"/>
    <lineage>
        <taxon>Bacteria</taxon>
        <taxon>Pseudomonadati</taxon>
        <taxon>Pseudomonadota</taxon>
        <taxon>Gammaproteobacteria</taxon>
        <taxon>Vibrionales</taxon>
        <taxon>Vibrionaceae</taxon>
        <taxon>Vibrio</taxon>
    </lineage>
</organism>
<gene>
    <name evidence="5" type="ORF">DZ860_08955</name>
</gene>
<dbReference type="InterPro" id="IPR018060">
    <property type="entry name" value="HTH_AraC"/>
</dbReference>
<dbReference type="InterPro" id="IPR009057">
    <property type="entry name" value="Homeodomain-like_sf"/>
</dbReference>
<keyword evidence="2" id="KW-0238">DNA-binding</keyword>
<accession>A0A3A6QGE4</accession>
<keyword evidence="3" id="KW-0804">Transcription</keyword>
<dbReference type="InterPro" id="IPR014710">
    <property type="entry name" value="RmlC-like_jellyroll"/>
</dbReference>
<reference evidence="5 6" key="1">
    <citation type="submission" date="2018-08" db="EMBL/GenBank/DDBJ databases">
        <title>Vibrio isolated from the Eastern China Marginal Seas.</title>
        <authorList>
            <person name="Li Y."/>
        </authorList>
    </citation>
    <scope>NUCLEOTIDE SEQUENCE [LARGE SCALE GENOMIC DNA]</scope>
    <source>
        <strain evidence="5 6">BEI233</strain>
    </source>
</reference>
<dbReference type="AlphaFoldDB" id="A0A3A6QGE4"/>
<dbReference type="SMART" id="SM00342">
    <property type="entry name" value="HTH_ARAC"/>
    <property type="match status" value="1"/>
</dbReference>
<dbReference type="Gene3D" id="2.60.120.10">
    <property type="entry name" value="Jelly Rolls"/>
    <property type="match status" value="1"/>
</dbReference>
<keyword evidence="6" id="KW-1185">Reference proteome</keyword>
<dbReference type="Pfam" id="PF12833">
    <property type="entry name" value="HTH_18"/>
    <property type="match status" value="1"/>
</dbReference>
<dbReference type="PROSITE" id="PS00041">
    <property type="entry name" value="HTH_ARAC_FAMILY_1"/>
    <property type="match status" value="1"/>
</dbReference>
<dbReference type="PANTHER" id="PTHR43280">
    <property type="entry name" value="ARAC-FAMILY TRANSCRIPTIONAL REGULATOR"/>
    <property type="match status" value="1"/>
</dbReference>
<sequence length="338" mass="38298">MLAMALTQEVSMFPFSFSQRSHITNNKSGNVNGHTNGHVNGMASSQTGYEVVTFAKDPINIFAAEVRQCEPHWHLAPEFICVLKGAFSMMSNGSSETFKQGGMLLLSGNEIHGLHALEPNSQLLTIQFSPALFEACHHSLALSYRVVGKEYYRQLDTELWNTVKALACEYSYDENRVSFKRMALIYLMLAKLDELGEECELNIARKHEEEVVRACLERIDREYMSSLTLSDLCLDAGLSYHHFSRLFKRVCGFNFKDYLTFIRLSKSIPLLCNTAIPITDIALQCGFSEHKYLIAAFRKFHDMTPTEFRKYHHGGSENKMVTPGVTVLSIKQVFTCCD</sequence>
<evidence type="ECO:0000256" key="2">
    <source>
        <dbReference type="ARBA" id="ARBA00023125"/>
    </source>
</evidence>
<dbReference type="Proteomes" id="UP000273252">
    <property type="component" value="Unassembled WGS sequence"/>
</dbReference>
<name>A0A3A6QGE4_9VIBR</name>